<gene>
    <name evidence="4" type="ORF">ENV54_06505</name>
</gene>
<dbReference type="Gene3D" id="3.40.50.2300">
    <property type="match status" value="1"/>
</dbReference>
<proteinExistence type="predicted"/>
<dbReference type="SMART" id="SM00448">
    <property type="entry name" value="REC"/>
    <property type="match status" value="1"/>
</dbReference>
<evidence type="ECO:0000259" key="3">
    <source>
        <dbReference type="PROSITE" id="PS50110"/>
    </source>
</evidence>
<feature type="domain" description="Response regulatory" evidence="3">
    <location>
        <begin position="11"/>
        <end position="120"/>
    </location>
</feature>
<dbReference type="Pfam" id="PF00072">
    <property type="entry name" value="Response_reg"/>
    <property type="match status" value="1"/>
</dbReference>
<organism evidence="4">
    <name type="scientific">Desulfomonile tiedjei</name>
    <dbReference type="NCBI Taxonomy" id="2358"/>
    <lineage>
        <taxon>Bacteria</taxon>
        <taxon>Pseudomonadati</taxon>
        <taxon>Thermodesulfobacteriota</taxon>
        <taxon>Desulfomonilia</taxon>
        <taxon>Desulfomonilales</taxon>
        <taxon>Desulfomonilaceae</taxon>
        <taxon>Desulfomonile</taxon>
    </lineage>
</organism>
<reference evidence="4" key="1">
    <citation type="journal article" date="2020" name="mSystems">
        <title>Genome- and Community-Level Interaction Insights into Carbon Utilization and Element Cycling Functions of Hydrothermarchaeota in Hydrothermal Sediment.</title>
        <authorList>
            <person name="Zhou Z."/>
            <person name="Liu Y."/>
            <person name="Xu W."/>
            <person name="Pan J."/>
            <person name="Luo Z.H."/>
            <person name="Li M."/>
        </authorList>
    </citation>
    <scope>NUCLEOTIDE SEQUENCE [LARGE SCALE GENOMIC DNA]</scope>
    <source>
        <strain evidence="4">SpSt-769</strain>
    </source>
</reference>
<evidence type="ECO:0000256" key="2">
    <source>
        <dbReference type="PROSITE-ProRule" id="PRU00169"/>
    </source>
</evidence>
<dbReference type="EMBL" id="DTGT01000198">
    <property type="protein sequence ID" value="HGH60932.1"/>
    <property type="molecule type" value="Genomic_DNA"/>
</dbReference>
<evidence type="ECO:0000313" key="4">
    <source>
        <dbReference type="EMBL" id="HGH60932.1"/>
    </source>
</evidence>
<dbReference type="InterPro" id="IPR011006">
    <property type="entry name" value="CheY-like_superfamily"/>
</dbReference>
<accession>A0A7C4ETV6</accession>
<feature type="modified residue" description="4-aspartylphosphate" evidence="2">
    <location>
        <position position="58"/>
    </location>
</feature>
<dbReference type="SUPFAM" id="SSF52172">
    <property type="entry name" value="CheY-like"/>
    <property type="match status" value="1"/>
</dbReference>
<comment type="caution">
    <text evidence="4">The sequence shown here is derived from an EMBL/GenBank/DDBJ whole genome shotgun (WGS) entry which is preliminary data.</text>
</comment>
<dbReference type="CDD" id="cd00156">
    <property type="entry name" value="REC"/>
    <property type="match status" value="1"/>
</dbReference>
<evidence type="ECO:0000256" key="1">
    <source>
        <dbReference type="ARBA" id="ARBA00022553"/>
    </source>
</evidence>
<name>A0A7C4ETV6_9BACT</name>
<dbReference type="InterPro" id="IPR001789">
    <property type="entry name" value="Sig_transdc_resp-reg_receiver"/>
</dbReference>
<dbReference type="PANTHER" id="PTHR44591">
    <property type="entry name" value="STRESS RESPONSE REGULATOR PROTEIN 1"/>
    <property type="match status" value="1"/>
</dbReference>
<dbReference type="PANTHER" id="PTHR44591:SF3">
    <property type="entry name" value="RESPONSE REGULATORY DOMAIN-CONTAINING PROTEIN"/>
    <property type="match status" value="1"/>
</dbReference>
<protein>
    <submittedName>
        <fullName evidence="4">Response regulator</fullName>
    </submittedName>
</protein>
<sequence length="161" mass="18578">MGDTTILIGKRILAVDDERDVLEVIREELELCQVTTAEDFDAAKRLLETESYDLVILDIMGVRGFDLLDITRAKRLPAVMLTAHAMTPESLQKSIDHGAVSFLPKEELSRLRELIAEIIEHVNAGKTHWRRLVERLGPRFKEMWGQVWEDIKFPPETRITW</sequence>
<keyword evidence="1 2" id="KW-0597">Phosphoprotein</keyword>
<dbReference type="AlphaFoldDB" id="A0A7C4ETV6"/>
<dbReference type="InterPro" id="IPR050595">
    <property type="entry name" value="Bact_response_regulator"/>
</dbReference>
<dbReference type="PROSITE" id="PS50110">
    <property type="entry name" value="RESPONSE_REGULATORY"/>
    <property type="match status" value="1"/>
</dbReference>
<dbReference type="GO" id="GO:0000160">
    <property type="term" value="P:phosphorelay signal transduction system"/>
    <property type="evidence" value="ECO:0007669"/>
    <property type="project" value="InterPro"/>
</dbReference>